<dbReference type="PROSITE" id="PS00785">
    <property type="entry name" value="5_NUCLEOTIDASE_1"/>
    <property type="match status" value="1"/>
</dbReference>
<dbReference type="InterPro" id="IPR006311">
    <property type="entry name" value="TAT_signal"/>
</dbReference>
<dbReference type="PROSITE" id="PS51318">
    <property type="entry name" value="TAT"/>
    <property type="match status" value="1"/>
</dbReference>
<dbReference type="GO" id="GO:0046872">
    <property type="term" value="F:metal ion binding"/>
    <property type="evidence" value="ECO:0007669"/>
    <property type="project" value="InterPro"/>
</dbReference>
<dbReference type="InterPro" id="IPR036907">
    <property type="entry name" value="5'-Nucleotdase_C_sf"/>
</dbReference>
<dbReference type="InterPro" id="IPR029052">
    <property type="entry name" value="Metallo-depent_PP-like"/>
</dbReference>
<keyword evidence="2" id="KW-0378">Hydrolase</keyword>
<dbReference type="Gene3D" id="3.60.21.10">
    <property type="match status" value="1"/>
</dbReference>
<evidence type="ECO:0000256" key="1">
    <source>
        <dbReference type="ARBA" id="ARBA00022729"/>
    </source>
</evidence>
<dbReference type="PANTHER" id="PTHR11575:SF24">
    <property type="entry name" value="5'-NUCLEOTIDASE"/>
    <property type="match status" value="1"/>
</dbReference>
<dbReference type="Pfam" id="PF00149">
    <property type="entry name" value="Metallophos"/>
    <property type="match status" value="1"/>
</dbReference>
<proteinExistence type="inferred from homology"/>
<evidence type="ECO:0000256" key="2">
    <source>
        <dbReference type="RuleBase" id="RU362119"/>
    </source>
</evidence>
<accession>A0A6G2BBR3</accession>
<gene>
    <name evidence="5" type="ORF">F0L17_11285</name>
</gene>
<dbReference type="Pfam" id="PF02872">
    <property type="entry name" value="5_nucleotid_C"/>
    <property type="match status" value="1"/>
</dbReference>
<dbReference type="SUPFAM" id="SSF55816">
    <property type="entry name" value="5'-nucleotidase (syn. UDP-sugar hydrolase), C-terminal domain"/>
    <property type="match status" value="1"/>
</dbReference>
<dbReference type="InterPro" id="IPR008334">
    <property type="entry name" value="5'-Nucleotdase_C"/>
</dbReference>
<comment type="similarity">
    <text evidence="2">Belongs to the 5'-nucleotidase family.</text>
</comment>
<keyword evidence="6" id="KW-1185">Reference proteome</keyword>
<evidence type="ECO:0000259" key="3">
    <source>
        <dbReference type="Pfam" id="PF00149"/>
    </source>
</evidence>
<name>A0A6G2BBR3_9ACTN</name>
<dbReference type="FunFam" id="3.60.21.10:FF:000070">
    <property type="entry name" value="5`-nucleotidase family protein"/>
    <property type="match status" value="1"/>
</dbReference>
<feature type="chain" id="PRO_5039763402" evidence="2">
    <location>
        <begin position="25"/>
        <end position="604"/>
    </location>
</feature>
<dbReference type="GO" id="GO:0000166">
    <property type="term" value="F:nucleotide binding"/>
    <property type="evidence" value="ECO:0007669"/>
    <property type="project" value="UniProtKB-KW"/>
</dbReference>
<reference evidence="5 6" key="1">
    <citation type="submission" date="2019-11" db="EMBL/GenBank/DDBJ databases">
        <authorList>
            <person name="Yuan L."/>
        </authorList>
    </citation>
    <scope>NUCLEOTIDE SEQUENCE [LARGE SCALE GENOMIC DNA]</scope>
    <source>
        <strain evidence="5 6">TRM43335</strain>
    </source>
</reference>
<feature type="signal peptide" evidence="2">
    <location>
        <begin position="1"/>
        <end position="24"/>
    </location>
</feature>
<dbReference type="SUPFAM" id="SSF56300">
    <property type="entry name" value="Metallo-dependent phosphatases"/>
    <property type="match status" value="1"/>
</dbReference>
<evidence type="ECO:0000259" key="4">
    <source>
        <dbReference type="Pfam" id="PF02872"/>
    </source>
</evidence>
<dbReference type="AlphaFoldDB" id="A0A6G2BBR3"/>
<dbReference type="GO" id="GO:0009166">
    <property type="term" value="P:nucleotide catabolic process"/>
    <property type="evidence" value="ECO:0007669"/>
    <property type="project" value="InterPro"/>
</dbReference>
<dbReference type="EMBL" id="WIXO01000001">
    <property type="protein sequence ID" value="MTE19698.1"/>
    <property type="molecule type" value="Genomic_DNA"/>
</dbReference>
<organism evidence="5 6">
    <name type="scientific">Streptomyces taklimakanensis</name>
    <dbReference type="NCBI Taxonomy" id="2569853"/>
    <lineage>
        <taxon>Bacteria</taxon>
        <taxon>Bacillati</taxon>
        <taxon>Actinomycetota</taxon>
        <taxon>Actinomycetes</taxon>
        <taxon>Kitasatosporales</taxon>
        <taxon>Streptomycetaceae</taxon>
        <taxon>Streptomyces</taxon>
    </lineage>
</organism>
<feature type="domain" description="Calcineurin-like phosphoesterase" evidence="3">
    <location>
        <begin position="59"/>
        <end position="318"/>
    </location>
</feature>
<dbReference type="OrthoDB" id="1016457at2"/>
<dbReference type="PANTHER" id="PTHR11575">
    <property type="entry name" value="5'-NUCLEOTIDASE-RELATED"/>
    <property type="match status" value="1"/>
</dbReference>
<dbReference type="GO" id="GO:0008768">
    <property type="term" value="F:UDP-sugar diphosphatase activity"/>
    <property type="evidence" value="ECO:0007669"/>
    <property type="project" value="TreeGrafter"/>
</dbReference>
<sequence>MRSPLSRRLTAAAAGLLAVGALGAAAPAATAHGALEKAPGKHDGHGGHDEHHGRTVDLQVLAINDFHGNLEPPTGSSGRVTHEHPDGTTEQIDAGGAEYLATALREARQGHRRSVTVAPGDIVGASPLLSGLFHDEPTIEAMNALDMDVVGVGNHEFDEGAAELKRLQRGGCHPEDGCYDEGRTFEGADFPILAANVVDEKTGKPLLAPYTVKRMKGVNVGFIGVTLEGTPNIVSAEGVKGLKFLDEVETIDKYTEELRRKGVNAVIALVHEGGTPSSTAYNNDCGPGGANLSGPIEEIARDTDAGVDALITGHTHQPYVCSVPDPRGNDRLVTSAASYGRLFTELTMEYDRRTRDIVRASVAGTNHVVHRDRERASDLTELIDYWKALAEPVANRPIGWISEDITADRAAVESPLGDLVADAQLAHARELDPEADLALMNPGGIRADLTYAASGGEGDGVVTYGEGFTVQPFSNTVNLTTLTGEQVLTVLREQVSGANAASPKFLQVSSGLTYTVDLTRSGADRIVADSVRLDGEPIDPSASYRVAVNSFLAGGGDGFGTLAKGTDPLVGGDDLAALQAYLTANSSAADPLDAPAADRITVVR</sequence>
<feature type="domain" description="5'-Nucleotidase C-terminal" evidence="4">
    <location>
        <begin position="408"/>
        <end position="562"/>
    </location>
</feature>
<comment type="caution">
    <text evidence="5">The sequence shown here is derived from an EMBL/GenBank/DDBJ whole genome shotgun (WGS) entry which is preliminary data.</text>
</comment>
<protein>
    <submittedName>
        <fullName evidence="5">Bifunctional metallophosphatase/5'-nucleotidase</fullName>
    </submittedName>
</protein>
<evidence type="ECO:0000313" key="6">
    <source>
        <dbReference type="Proteomes" id="UP000473014"/>
    </source>
</evidence>
<keyword evidence="1 2" id="KW-0732">Signal</keyword>
<dbReference type="Gene3D" id="3.90.780.10">
    <property type="entry name" value="5'-Nucleotidase, C-terminal domain"/>
    <property type="match status" value="1"/>
</dbReference>
<dbReference type="Proteomes" id="UP000473014">
    <property type="component" value="Unassembled WGS sequence"/>
</dbReference>
<keyword evidence="2" id="KW-0547">Nucleotide-binding</keyword>
<dbReference type="InterPro" id="IPR006146">
    <property type="entry name" value="5'-Nucleotdase_CS"/>
</dbReference>
<dbReference type="PRINTS" id="PR01607">
    <property type="entry name" value="APYRASEFAMLY"/>
</dbReference>
<dbReference type="InterPro" id="IPR006179">
    <property type="entry name" value="5_nucleotidase/apyrase"/>
</dbReference>
<dbReference type="InterPro" id="IPR004843">
    <property type="entry name" value="Calcineurin-like_PHP"/>
</dbReference>
<dbReference type="GO" id="GO:0008253">
    <property type="term" value="F:5'-nucleotidase activity"/>
    <property type="evidence" value="ECO:0007669"/>
    <property type="project" value="TreeGrafter"/>
</dbReference>
<evidence type="ECO:0000313" key="5">
    <source>
        <dbReference type="EMBL" id="MTE19698.1"/>
    </source>
</evidence>
<dbReference type="GO" id="GO:0030288">
    <property type="term" value="C:outer membrane-bounded periplasmic space"/>
    <property type="evidence" value="ECO:0007669"/>
    <property type="project" value="TreeGrafter"/>
</dbReference>